<dbReference type="InterPro" id="IPR003593">
    <property type="entry name" value="AAA+_ATPase"/>
</dbReference>
<name>A0ABV0KNF2_9CYAN</name>
<proteinExistence type="inferred from homology"/>
<dbReference type="NCBIfam" id="TIGR00362">
    <property type="entry name" value="DnaA"/>
    <property type="match status" value="1"/>
</dbReference>
<evidence type="ECO:0000256" key="10">
    <source>
        <dbReference type="RuleBase" id="RU000577"/>
    </source>
</evidence>
<dbReference type="InterPro" id="IPR018312">
    <property type="entry name" value="Chromosome_initiator_DnaA_CS"/>
</dbReference>
<accession>A0ABV0KNF2</accession>
<evidence type="ECO:0000259" key="13">
    <source>
        <dbReference type="SMART" id="SM00760"/>
    </source>
</evidence>
<feature type="region of interest" description="Domain IV, binds dsDNA" evidence="8">
    <location>
        <begin position="339"/>
        <end position="462"/>
    </location>
</feature>
<evidence type="ECO:0000256" key="7">
    <source>
        <dbReference type="ARBA" id="ARBA00023125"/>
    </source>
</evidence>
<dbReference type="Gene3D" id="1.10.8.60">
    <property type="match status" value="1"/>
</dbReference>
<sequence>MVEITLETLWIQVLERLQLQLSRPTFETWIKTAIAEQLDDNCLVIRTPNPFARNWLQKYYIKTIAEVVQEVMGHPIDIHITITQGDDASENPEMFWPLPSHENVTEPSPPDSAAANNGARSALNSKYVFSRLVVGANNRMAHAASLAVAESPGREFNPLFLCGGVGLGKTHLMQAIGHYRLEICPSSRIVYVSTEQFTNDLITAIRKDSRQSFQERYRAVDVLLVDDIQFIEGKEYTQEEFFHTFNTLHETGKQVVLASDRPPNQIPRLQERLCSRFSMGLIADIQPPDLETRMAILQKKAEYENMRLPRDVIEYIASSYTNNIRELEGALIRAVAYISISGLPMTVENITPVLNPPVEKVEASPEAVILAIAETFDVSVEDLKGSSRRREISVARQIGMYLMRHHTDLSLPKIGEEFGGKDHTTVMYSCDKISQLKESDPSMAQTLRQLGDRINHTSQMRK</sequence>
<dbReference type="Gene3D" id="3.30.300.180">
    <property type="match status" value="1"/>
</dbReference>
<comment type="subunit">
    <text evidence="8">Oligomerizes as a right-handed, spiral filament on DNA at oriC.</text>
</comment>
<dbReference type="PRINTS" id="PR00051">
    <property type="entry name" value="DNAA"/>
</dbReference>
<dbReference type="InterPro" id="IPR013317">
    <property type="entry name" value="DnaA_dom"/>
</dbReference>
<dbReference type="Pfam" id="PF00308">
    <property type="entry name" value="Bac_DnaA"/>
    <property type="match status" value="1"/>
</dbReference>
<dbReference type="CDD" id="cd06571">
    <property type="entry name" value="Bac_DnaA_C"/>
    <property type="match status" value="1"/>
</dbReference>
<evidence type="ECO:0000256" key="2">
    <source>
        <dbReference type="ARBA" id="ARBA00022490"/>
    </source>
</evidence>
<dbReference type="Pfam" id="PF11638">
    <property type="entry name" value="DnaA_N"/>
    <property type="match status" value="1"/>
</dbReference>
<dbReference type="CDD" id="cd00009">
    <property type="entry name" value="AAA"/>
    <property type="match status" value="1"/>
</dbReference>
<evidence type="ECO:0000256" key="6">
    <source>
        <dbReference type="ARBA" id="ARBA00023121"/>
    </source>
</evidence>
<evidence type="ECO:0000313" key="14">
    <source>
        <dbReference type="EMBL" id="MEP1060783.1"/>
    </source>
</evidence>
<evidence type="ECO:0000313" key="15">
    <source>
        <dbReference type="Proteomes" id="UP001476950"/>
    </source>
</evidence>
<dbReference type="EMBL" id="JAMPLM010000022">
    <property type="protein sequence ID" value="MEP1060783.1"/>
    <property type="molecule type" value="Genomic_DNA"/>
</dbReference>
<comment type="function">
    <text evidence="8 10">Plays an essential role in the initiation and regulation of chromosomal replication. ATP-DnaA binds to the origin of replication (oriC) to initiate formation of the DNA replication initiation complex once per cell cycle. Binds the DnaA box (a 9 base pair repeat at the origin) and separates the double-stranded (ds)DNA. Forms a right-handed helical filament on oriC DNA; dsDNA binds to the exterior of the filament while single-stranded (ss)DNA is stabiized in the filament's interior. The ATP-DnaA-oriC complex binds and stabilizes one strand of the AT-rich DNA unwinding element (DUE), permitting loading of DNA polymerase. After initiation quickly degrades to an ADP-DnaA complex that is not apt for DNA replication. Binds acidic phospholipids.</text>
</comment>
<feature type="region of interest" description="Domain III, AAA+ region" evidence="8">
    <location>
        <begin position="122"/>
        <end position="338"/>
    </location>
</feature>
<dbReference type="InterPro" id="IPR027417">
    <property type="entry name" value="P-loop_NTPase"/>
</dbReference>
<reference evidence="14 15" key="1">
    <citation type="submission" date="2022-04" db="EMBL/GenBank/DDBJ databases">
        <title>Positive selection, recombination, and allopatry shape intraspecific diversity of widespread and dominant cyanobacteria.</title>
        <authorList>
            <person name="Wei J."/>
            <person name="Shu W."/>
            <person name="Hu C."/>
        </authorList>
    </citation>
    <scope>NUCLEOTIDE SEQUENCE [LARGE SCALE GENOMIC DNA]</scope>
    <source>
        <strain evidence="14 15">AS-A4</strain>
    </source>
</reference>
<dbReference type="RefSeq" id="WP_190446740.1">
    <property type="nucleotide sequence ID" value="NZ_JAMPLM010000022.1"/>
</dbReference>
<feature type="domain" description="AAA+ ATPase" evidence="12">
    <location>
        <begin position="155"/>
        <end position="283"/>
    </location>
</feature>
<dbReference type="InterPro" id="IPR038454">
    <property type="entry name" value="DnaA_N_sf"/>
</dbReference>
<dbReference type="InterPro" id="IPR001957">
    <property type="entry name" value="Chromosome_initiator_DnaA"/>
</dbReference>
<dbReference type="InterPro" id="IPR024633">
    <property type="entry name" value="DnaA_N_dom"/>
</dbReference>
<dbReference type="PANTHER" id="PTHR30050:SF2">
    <property type="entry name" value="CHROMOSOMAL REPLICATION INITIATOR PROTEIN DNAA"/>
    <property type="match status" value="1"/>
</dbReference>
<dbReference type="Proteomes" id="UP001476950">
    <property type="component" value="Unassembled WGS sequence"/>
</dbReference>
<dbReference type="InterPro" id="IPR013159">
    <property type="entry name" value="DnaA_C"/>
</dbReference>
<keyword evidence="15" id="KW-1185">Reference proteome</keyword>
<evidence type="ECO:0000256" key="4">
    <source>
        <dbReference type="ARBA" id="ARBA00022741"/>
    </source>
</evidence>
<organism evidence="14 15">
    <name type="scientific">Stenomitos frigidus AS-A4</name>
    <dbReference type="NCBI Taxonomy" id="2933935"/>
    <lineage>
        <taxon>Bacteria</taxon>
        <taxon>Bacillati</taxon>
        <taxon>Cyanobacteriota</taxon>
        <taxon>Cyanophyceae</taxon>
        <taxon>Leptolyngbyales</taxon>
        <taxon>Leptolyngbyaceae</taxon>
        <taxon>Stenomitos</taxon>
    </lineage>
</organism>
<evidence type="ECO:0000256" key="3">
    <source>
        <dbReference type="ARBA" id="ARBA00022705"/>
    </source>
</evidence>
<comment type="similarity">
    <text evidence="1 8 11">Belongs to the DnaA family.</text>
</comment>
<protein>
    <recommendedName>
        <fullName evidence="8 9">Chromosomal replication initiator protein DnaA</fullName>
    </recommendedName>
</protein>
<dbReference type="SUPFAM" id="SSF48295">
    <property type="entry name" value="TrpR-like"/>
    <property type="match status" value="1"/>
</dbReference>
<comment type="caution">
    <text evidence="14">The sequence shown here is derived from an EMBL/GenBank/DDBJ whole genome shotgun (WGS) entry which is preliminary data.</text>
</comment>
<evidence type="ECO:0000256" key="8">
    <source>
        <dbReference type="HAMAP-Rule" id="MF_00377"/>
    </source>
</evidence>
<keyword evidence="7 8" id="KW-0238">DNA-binding</keyword>
<dbReference type="Gene3D" id="1.10.1750.10">
    <property type="match status" value="1"/>
</dbReference>
<keyword evidence="4 8" id="KW-0547">Nucleotide-binding</keyword>
<dbReference type="PROSITE" id="PS01008">
    <property type="entry name" value="DNAA"/>
    <property type="match status" value="1"/>
</dbReference>
<evidence type="ECO:0000259" key="12">
    <source>
        <dbReference type="SMART" id="SM00382"/>
    </source>
</evidence>
<dbReference type="SUPFAM" id="SSF52540">
    <property type="entry name" value="P-loop containing nucleoside triphosphate hydrolases"/>
    <property type="match status" value="1"/>
</dbReference>
<keyword evidence="3 8" id="KW-0235">DNA replication</keyword>
<evidence type="ECO:0000256" key="11">
    <source>
        <dbReference type="RuleBase" id="RU004227"/>
    </source>
</evidence>
<dbReference type="SMART" id="SM00382">
    <property type="entry name" value="AAA"/>
    <property type="match status" value="1"/>
</dbReference>
<dbReference type="PANTHER" id="PTHR30050">
    <property type="entry name" value="CHROMOSOMAL REPLICATION INITIATOR PROTEIN DNAA"/>
    <property type="match status" value="1"/>
</dbReference>
<feature type="binding site" evidence="8">
    <location>
        <position position="168"/>
    </location>
    <ligand>
        <name>ATP</name>
        <dbReference type="ChEBI" id="CHEBI:30616"/>
    </ligand>
</feature>
<comment type="domain">
    <text evidence="8">Domain I is involved in oligomerization and binding regulators, domain II is flexibile and of varying length in different bacteria, domain III forms the AAA+ region, while domain IV binds dsDNA.</text>
</comment>
<evidence type="ECO:0000256" key="9">
    <source>
        <dbReference type="NCBIfam" id="TIGR00362"/>
    </source>
</evidence>
<evidence type="ECO:0000256" key="5">
    <source>
        <dbReference type="ARBA" id="ARBA00022840"/>
    </source>
</evidence>
<dbReference type="SMART" id="SM00760">
    <property type="entry name" value="Bac_DnaA_C"/>
    <property type="match status" value="1"/>
</dbReference>
<dbReference type="InterPro" id="IPR010921">
    <property type="entry name" value="Trp_repressor/repl_initiator"/>
</dbReference>
<keyword evidence="6 8" id="KW-0446">Lipid-binding</keyword>
<dbReference type="Pfam" id="PF08299">
    <property type="entry name" value="Bac_DnaA_C"/>
    <property type="match status" value="1"/>
</dbReference>
<gene>
    <name evidence="8 14" type="primary">dnaA</name>
    <name evidence="14" type="ORF">NDI38_20335</name>
</gene>
<dbReference type="HAMAP" id="MF_00377">
    <property type="entry name" value="DnaA_bact"/>
    <property type="match status" value="1"/>
</dbReference>
<evidence type="ECO:0000256" key="1">
    <source>
        <dbReference type="ARBA" id="ARBA00006583"/>
    </source>
</evidence>
<feature type="region of interest" description="Domain I, interacts with DnaA modulators" evidence="8">
    <location>
        <begin position="1"/>
        <end position="103"/>
    </location>
</feature>
<keyword evidence="2 8" id="KW-0963">Cytoplasm</keyword>
<dbReference type="Gene3D" id="3.40.50.300">
    <property type="entry name" value="P-loop containing nucleotide triphosphate hydrolases"/>
    <property type="match status" value="1"/>
</dbReference>
<keyword evidence="5 8" id="KW-0067">ATP-binding</keyword>
<comment type="caution">
    <text evidence="8">Lacks conserved residue(s) required for the propagation of feature annotation.</text>
</comment>
<comment type="subcellular location">
    <subcellularLocation>
        <location evidence="8">Cytoplasm</location>
    </subcellularLocation>
</comment>
<feature type="binding site" evidence="8">
    <location>
        <position position="166"/>
    </location>
    <ligand>
        <name>ATP</name>
        <dbReference type="ChEBI" id="CHEBI:30616"/>
    </ligand>
</feature>
<dbReference type="InterPro" id="IPR020591">
    <property type="entry name" value="Chromosome_initiator_DnaA-like"/>
</dbReference>
<feature type="binding site" evidence="8">
    <location>
        <position position="169"/>
    </location>
    <ligand>
        <name>ATP</name>
        <dbReference type="ChEBI" id="CHEBI:30616"/>
    </ligand>
</feature>
<feature type="binding site" evidence="8">
    <location>
        <position position="170"/>
    </location>
    <ligand>
        <name>ATP</name>
        <dbReference type="ChEBI" id="CHEBI:30616"/>
    </ligand>
</feature>
<feature type="domain" description="Chromosomal replication initiator DnaA C-terminal" evidence="13">
    <location>
        <begin position="364"/>
        <end position="433"/>
    </location>
</feature>